<dbReference type="Gene3D" id="1.10.10.1320">
    <property type="entry name" value="Anti-sigma factor, zinc-finger domain"/>
    <property type="match status" value="1"/>
</dbReference>
<dbReference type="AlphaFoldDB" id="A0A381QPB3"/>
<dbReference type="Pfam" id="PF13490">
    <property type="entry name" value="zf-HC2"/>
    <property type="match status" value="1"/>
</dbReference>
<accession>A0A381QPB3</accession>
<proteinExistence type="predicted"/>
<dbReference type="InterPro" id="IPR027383">
    <property type="entry name" value="Znf_put"/>
</dbReference>
<evidence type="ECO:0000259" key="1">
    <source>
        <dbReference type="Pfam" id="PF13490"/>
    </source>
</evidence>
<dbReference type="EMBL" id="UINC01001459">
    <property type="protein sequence ID" value="SUZ81201.1"/>
    <property type="molecule type" value="Genomic_DNA"/>
</dbReference>
<organism evidence="2">
    <name type="scientific">marine metagenome</name>
    <dbReference type="NCBI Taxonomy" id="408172"/>
    <lineage>
        <taxon>unclassified sequences</taxon>
        <taxon>metagenomes</taxon>
        <taxon>ecological metagenomes</taxon>
    </lineage>
</organism>
<protein>
    <recommendedName>
        <fullName evidence="1">Putative zinc-finger domain-containing protein</fullName>
    </recommendedName>
</protein>
<name>A0A381QPB3_9ZZZZ</name>
<reference evidence="2" key="1">
    <citation type="submission" date="2018-05" db="EMBL/GenBank/DDBJ databases">
        <authorList>
            <person name="Lanie J.A."/>
            <person name="Ng W.-L."/>
            <person name="Kazmierczak K.M."/>
            <person name="Andrzejewski T.M."/>
            <person name="Davidsen T.M."/>
            <person name="Wayne K.J."/>
            <person name="Tettelin H."/>
            <person name="Glass J.I."/>
            <person name="Rusch D."/>
            <person name="Podicherti R."/>
            <person name="Tsui H.-C.T."/>
            <person name="Winkler M.E."/>
        </authorList>
    </citation>
    <scope>NUCLEOTIDE SEQUENCE</scope>
</reference>
<sequence length="152" mass="16929">VHRRLEGRLGAEDRTRLLQHLEHCAGCREELETQEAVAVMLAMRPTAEVPLGFADRVMANFKPAPGWLDTVNWRVWTYRLTPVAATLVLLAALGLAPTEAAEPLEFSDLVADWVVEEDSDALPVSSVFWEDEVSEDALLEAVLTVNYGEPFR</sequence>
<feature type="non-terminal residue" evidence="2">
    <location>
        <position position="1"/>
    </location>
</feature>
<evidence type="ECO:0000313" key="2">
    <source>
        <dbReference type="EMBL" id="SUZ81201.1"/>
    </source>
</evidence>
<dbReference type="InterPro" id="IPR041916">
    <property type="entry name" value="Anti_sigma_zinc_sf"/>
</dbReference>
<feature type="domain" description="Putative zinc-finger" evidence="1">
    <location>
        <begin position="2"/>
        <end position="28"/>
    </location>
</feature>
<gene>
    <name evidence="2" type="ORF">METZ01_LOCUS34055</name>
</gene>